<dbReference type="Gene3D" id="3.40.50.720">
    <property type="entry name" value="NAD(P)-binding Rossmann-like Domain"/>
    <property type="match status" value="1"/>
</dbReference>
<dbReference type="SUPFAM" id="SSF53474">
    <property type="entry name" value="alpha/beta-Hydrolases"/>
    <property type="match status" value="1"/>
</dbReference>
<evidence type="ECO:0000313" key="3">
    <source>
        <dbReference type="EMBL" id="MBA8955659.1"/>
    </source>
</evidence>
<dbReference type="GO" id="GO:0005737">
    <property type="term" value="C:cytoplasm"/>
    <property type="evidence" value="ECO:0007669"/>
    <property type="project" value="TreeGrafter"/>
</dbReference>
<accession>A0A7W3LWR8</accession>
<dbReference type="InterPro" id="IPR036291">
    <property type="entry name" value="NAD(P)-bd_dom_sf"/>
</dbReference>
<dbReference type="SUPFAM" id="SSF51735">
    <property type="entry name" value="NAD(P)-binding Rossmann-fold domains"/>
    <property type="match status" value="1"/>
</dbReference>
<dbReference type="AlphaFoldDB" id="A0A7W3LWR8"/>
<protein>
    <submittedName>
        <fullName evidence="3">Nucleoside-diphosphate-sugar epimerase/pimeloyl-ACP methyl ester carboxylesterase</fullName>
    </submittedName>
</protein>
<dbReference type="RefSeq" id="WP_182847630.1">
    <property type="nucleotide sequence ID" value="NZ_JACJIA010000012.1"/>
</dbReference>
<proteinExistence type="predicted"/>
<organism evidence="3 4">
    <name type="scientific">Actinomadura namibiensis</name>
    <dbReference type="NCBI Taxonomy" id="182080"/>
    <lineage>
        <taxon>Bacteria</taxon>
        <taxon>Bacillati</taxon>
        <taxon>Actinomycetota</taxon>
        <taxon>Actinomycetes</taxon>
        <taxon>Streptosporangiales</taxon>
        <taxon>Thermomonosporaceae</taxon>
        <taxon>Actinomadura</taxon>
    </lineage>
</organism>
<evidence type="ECO:0000313" key="4">
    <source>
        <dbReference type="Proteomes" id="UP000572680"/>
    </source>
</evidence>
<dbReference type="PANTHER" id="PTHR48079">
    <property type="entry name" value="PROTEIN YEEZ"/>
    <property type="match status" value="1"/>
</dbReference>
<dbReference type="InterPro" id="IPR000073">
    <property type="entry name" value="AB_hydrolase_1"/>
</dbReference>
<feature type="domain" description="NAD-dependent epimerase/dehydratase" evidence="2">
    <location>
        <begin position="6"/>
        <end position="174"/>
    </location>
</feature>
<evidence type="ECO:0000259" key="1">
    <source>
        <dbReference type="Pfam" id="PF00561"/>
    </source>
</evidence>
<dbReference type="EMBL" id="JACJIA010000012">
    <property type="protein sequence ID" value="MBA8955659.1"/>
    <property type="molecule type" value="Genomic_DNA"/>
</dbReference>
<comment type="caution">
    <text evidence="3">The sequence shown here is derived from an EMBL/GenBank/DDBJ whole genome shotgun (WGS) entry which is preliminary data.</text>
</comment>
<dbReference type="PANTHER" id="PTHR48079:SF6">
    <property type="entry name" value="NAD(P)-BINDING DOMAIN-CONTAINING PROTEIN-RELATED"/>
    <property type="match status" value="1"/>
</dbReference>
<dbReference type="Pfam" id="PF01370">
    <property type="entry name" value="Epimerase"/>
    <property type="match status" value="1"/>
</dbReference>
<dbReference type="InterPro" id="IPR001509">
    <property type="entry name" value="Epimerase_deHydtase"/>
</dbReference>
<dbReference type="Gene3D" id="3.40.50.1820">
    <property type="entry name" value="alpha/beta hydrolase"/>
    <property type="match status" value="1"/>
</dbReference>
<dbReference type="Proteomes" id="UP000572680">
    <property type="component" value="Unassembled WGS sequence"/>
</dbReference>
<dbReference type="GO" id="GO:0004029">
    <property type="term" value="F:aldehyde dehydrogenase (NAD+) activity"/>
    <property type="evidence" value="ECO:0007669"/>
    <property type="project" value="TreeGrafter"/>
</dbReference>
<dbReference type="InterPro" id="IPR029058">
    <property type="entry name" value="AB_hydrolase_fold"/>
</dbReference>
<feature type="domain" description="AB hydrolase-1" evidence="1">
    <location>
        <begin position="351"/>
        <end position="452"/>
    </location>
</feature>
<keyword evidence="4" id="KW-1185">Reference proteome</keyword>
<name>A0A7W3LWR8_ACTNM</name>
<gene>
    <name evidence="3" type="ORF">HNR61_007335</name>
</gene>
<dbReference type="Pfam" id="PF00561">
    <property type="entry name" value="Abhydrolase_1"/>
    <property type="match status" value="1"/>
</dbReference>
<reference evidence="3 4" key="1">
    <citation type="submission" date="2020-08" db="EMBL/GenBank/DDBJ databases">
        <title>Genomic Encyclopedia of Type Strains, Phase IV (KMG-IV): sequencing the most valuable type-strain genomes for metagenomic binning, comparative biology and taxonomic classification.</title>
        <authorList>
            <person name="Goeker M."/>
        </authorList>
    </citation>
    <scope>NUCLEOTIDE SEQUENCE [LARGE SCALE GENOMIC DNA]</scope>
    <source>
        <strain evidence="3 4">DSM 44197</strain>
    </source>
</reference>
<sequence>MSPDSLVLGATGFVGRALVAELLRQGRTVAAAVRRSDGPLRAWLAGQGVDTGGLTVVTADITRPGLGIEGLPDVRDVYNCAARYAFGLDLAEARAANVTGALNAARWTAGRRAPRRLVHLSGYRVSARDDDGARLGAYEATKREGDAAVRALAAELGLPLTVANPSTIAGPGQYIGLASVVADLWNGRLPLAPGGPRTFVPVVELEYFARFLAALPEDPGTAGGAYWVLDEDTPELPGLLRLLAGHTGVRAPRGHVPVGLLRALPRALTGADPETLPFLSEERYPTGPAHLFAEFHGLTPPPVERVLRDWADHLVATRFGAVPAPDVPHGFHDVAGARTWMAGDRTRPAHVLLPGAPLTTDSWARVAHRLEGAFLTADLPGLGRSGAAGTSADAWLDALLAPLDRPVLTAHASACAPALRYARRHPERIGGLVLVAPPFLVRAPAVPRRAAPERLAAALGVPRDEAVETAAALLRRPGAFRRATAAVRAANRAPEASRRALAALDLPVTVVTGGSDAPPPGGNVRIVTVPGGGHCPHLTAPEAVARTLDEAAGTSARRP</sequence>
<evidence type="ECO:0000259" key="2">
    <source>
        <dbReference type="Pfam" id="PF01370"/>
    </source>
</evidence>
<dbReference type="InterPro" id="IPR051783">
    <property type="entry name" value="NAD(P)-dependent_oxidoreduct"/>
</dbReference>